<protein>
    <submittedName>
        <fullName evidence="5">Mismatch-specific DNA-glycosylase</fullName>
    </submittedName>
</protein>
<dbReference type="InterPro" id="IPR036895">
    <property type="entry name" value="Uracil-DNA_glycosylase-like_sf"/>
</dbReference>
<proteinExistence type="predicted"/>
<organism evidence="5 6">
    <name type="scientific">Anaeromyxobacter oryzae</name>
    <dbReference type="NCBI Taxonomy" id="2918170"/>
    <lineage>
        <taxon>Bacteria</taxon>
        <taxon>Pseudomonadati</taxon>
        <taxon>Myxococcota</taxon>
        <taxon>Myxococcia</taxon>
        <taxon>Myxococcales</taxon>
        <taxon>Cystobacterineae</taxon>
        <taxon>Anaeromyxobacteraceae</taxon>
        <taxon>Anaeromyxobacter</taxon>
    </lineage>
</organism>
<evidence type="ECO:0000313" key="5">
    <source>
        <dbReference type="EMBL" id="BDG02674.1"/>
    </source>
</evidence>
<sequence>MLPPLPDIVAPDLRVLFVGINPSVFSSKVGHHFASRGNPFWRLLHAAGLTPVLLRPDEDRRLLEFDLGITNGCERPSRTAAELSRAELLEGATLLRDKVERLRPRRVAIVGLTLVPVLLPRAGEPGPGAKRATFGGAPVFVLPNPSGLNQAYPGFQSKLVWFRRLRATMDGAPSRRAR</sequence>
<evidence type="ECO:0000256" key="2">
    <source>
        <dbReference type="ARBA" id="ARBA00022801"/>
    </source>
</evidence>
<dbReference type="Proteomes" id="UP001162891">
    <property type="component" value="Chromosome"/>
</dbReference>
<dbReference type="CDD" id="cd10028">
    <property type="entry name" value="UDG-F2_TDG_MUG"/>
    <property type="match status" value="1"/>
</dbReference>
<keyword evidence="1" id="KW-0227">DNA damage</keyword>
<evidence type="ECO:0000259" key="4">
    <source>
        <dbReference type="Pfam" id="PF03167"/>
    </source>
</evidence>
<evidence type="ECO:0000256" key="1">
    <source>
        <dbReference type="ARBA" id="ARBA00022763"/>
    </source>
</evidence>
<dbReference type="PANTHER" id="PTHR12159">
    <property type="entry name" value="G/T AND G/U MISMATCH-SPECIFIC DNA GLYCOSYLASE"/>
    <property type="match status" value="1"/>
</dbReference>
<dbReference type="EMBL" id="AP025591">
    <property type="protein sequence ID" value="BDG02674.1"/>
    <property type="molecule type" value="Genomic_DNA"/>
</dbReference>
<evidence type="ECO:0000256" key="3">
    <source>
        <dbReference type="ARBA" id="ARBA00023204"/>
    </source>
</evidence>
<dbReference type="Pfam" id="PF03167">
    <property type="entry name" value="UDG"/>
    <property type="match status" value="1"/>
</dbReference>
<gene>
    <name evidence="5" type="ORF">AMOR_16700</name>
</gene>
<accession>A0ABM7WT44</accession>
<dbReference type="SUPFAM" id="SSF52141">
    <property type="entry name" value="Uracil-DNA glycosylase-like"/>
    <property type="match status" value="1"/>
</dbReference>
<keyword evidence="6" id="KW-1185">Reference proteome</keyword>
<evidence type="ECO:0000313" key="6">
    <source>
        <dbReference type="Proteomes" id="UP001162891"/>
    </source>
</evidence>
<feature type="domain" description="Uracil-DNA glycosylase-like" evidence="4">
    <location>
        <begin position="7"/>
        <end position="156"/>
    </location>
</feature>
<dbReference type="RefSeq" id="WP_248360362.1">
    <property type="nucleotide sequence ID" value="NZ_AP025591.1"/>
</dbReference>
<reference evidence="6" key="1">
    <citation type="journal article" date="2022" name="Int. J. Syst. Evol. Microbiol.">
        <title>Anaeromyxobacter oryzae sp. nov., Anaeromyxobacter diazotrophicus sp. nov. and Anaeromyxobacter paludicola sp. nov., isolated from paddy soils.</title>
        <authorList>
            <person name="Itoh H."/>
            <person name="Xu Z."/>
            <person name="Mise K."/>
            <person name="Masuda Y."/>
            <person name="Ushijima N."/>
            <person name="Hayakawa C."/>
            <person name="Shiratori Y."/>
            <person name="Senoo K."/>
        </authorList>
    </citation>
    <scope>NUCLEOTIDE SEQUENCE [LARGE SCALE GENOMIC DNA]</scope>
    <source>
        <strain evidence="6">Red232</strain>
    </source>
</reference>
<dbReference type="PANTHER" id="PTHR12159:SF9">
    <property type="entry name" value="G_T MISMATCH-SPECIFIC THYMINE DNA GLYCOSYLASE"/>
    <property type="match status" value="1"/>
</dbReference>
<keyword evidence="2" id="KW-0378">Hydrolase</keyword>
<dbReference type="InterPro" id="IPR015637">
    <property type="entry name" value="MUG/TDG"/>
</dbReference>
<dbReference type="Gene3D" id="3.40.470.10">
    <property type="entry name" value="Uracil-DNA glycosylase-like domain"/>
    <property type="match status" value="1"/>
</dbReference>
<name>A0ABM7WT44_9BACT</name>
<dbReference type="InterPro" id="IPR005122">
    <property type="entry name" value="Uracil-DNA_glycosylase-like"/>
</dbReference>
<keyword evidence="3" id="KW-0234">DNA repair</keyword>